<dbReference type="Proteomes" id="UP000023152">
    <property type="component" value="Unassembled WGS sequence"/>
</dbReference>
<feature type="non-terminal residue" evidence="1">
    <location>
        <position position="173"/>
    </location>
</feature>
<organism evidence="1 2">
    <name type="scientific">Reticulomyxa filosa</name>
    <dbReference type="NCBI Taxonomy" id="46433"/>
    <lineage>
        <taxon>Eukaryota</taxon>
        <taxon>Sar</taxon>
        <taxon>Rhizaria</taxon>
        <taxon>Retaria</taxon>
        <taxon>Foraminifera</taxon>
        <taxon>Monothalamids</taxon>
        <taxon>Reticulomyxidae</taxon>
        <taxon>Reticulomyxa</taxon>
    </lineage>
</organism>
<gene>
    <name evidence="1" type="ORF">RFI_34209</name>
</gene>
<reference evidence="1 2" key="1">
    <citation type="journal article" date="2013" name="Curr. Biol.">
        <title>The Genome of the Foraminiferan Reticulomyxa filosa.</title>
        <authorList>
            <person name="Glockner G."/>
            <person name="Hulsmann N."/>
            <person name="Schleicher M."/>
            <person name="Noegel A.A."/>
            <person name="Eichinger L."/>
            <person name="Gallinger C."/>
            <person name="Pawlowski J."/>
            <person name="Sierra R."/>
            <person name="Euteneuer U."/>
            <person name="Pillet L."/>
            <person name="Moustafa A."/>
            <person name="Platzer M."/>
            <person name="Groth M."/>
            <person name="Szafranski K."/>
            <person name="Schliwa M."/>
        </authorList>
    </citation>
    <scope>NUCLEOTIDE SEQUENCE [LARGE SCALE GENOMIC DNA]</scope>
</reference>
<dbReference type="EMBL" id="ASPP01033930">
    <property type="protein sequence ID" value="ETO03201.1"/>
    <property type="molecule type" value="Genomic_DNA"/>
</dbReference>
<dbReference type="AlphaFoldDB" id="X6LP89"/>
<sequence length="173" mass="20002">NKYYNLLERIAQRLDEKQTNIILNYFMDKINDKNEHQNIRIKCIQLIKEFSNEQQLNEAFNSSMDILTDKNDDADMCKRCAELLAIAVNLNGKHFADAFQYFTNGLKDSDSGVRKSCVQSLVTLSKKCNDIQLDFTVQCLIGGFQNINEYCYDTFRDLLEGIAMKLNETQIDS</sequence>
<accession>X6LP89</accession>
<evidence type="ECO:0000313" key="1">
    <source>
        <dbReference type="EMBL" id="ETO03201.1"/>
    </source>
</evidence>
<evidence type="ECO:0000313" key="2">
    <source>
        <dbReference type="Proteomes" id="UP000023152"/>
    </source>
</evidence>
<protein>
    <submittedName>
        <fullName evidence="1">Uncharacterized protein</fullName>
    </submittedName>
</protein>
<comment type="caution">
    <text evidence="1">The sequence shown here is derived from an EMBL/GenBank/DDBJ whole genome shotgun (WGS) entry which is preliminary data.</text>
</comment>
<name>X6LP89_RETFI</name>
<dbReference type="SUPFAM" id="SSF48371">
    <property type="entry name" value="ARM repeat"/>
    <property type="match status" value="1"/>
</dbReference>
<dbReference type="Gene3D" id="1.25.10.10">
    <property type="entry name" value="Leucine-rich Repeat Variant"/>
    <property type="match status" value="1"/>
</dbReference>
<keyword evidence="2" id="KW-1185">Reference proteome</keyword>
<proteinExistence type="predicted"/>
<dbReference type="InterPro" id="IPR016024">
    <property type="entry name" value="ARM-type_fold"/>
</dbReference>
<dbReference type="InterPro" id="IPR011989">
    <property type="entry name" value="ARM-like"/>
</dbReference>
<feature type="non-terminal residue" evidence="1">
    <location>
        <position position="1"/>
    </location>
</feature>
<dbReference type="OrthoDB" id="298726at2759"/>